<keyword evidence="2" id="KW-0808">Transferase</keyword>
<sequence length="323" mass="35849">MSDVTSQYTTTAPLVTVGVASFNNASYIGATLDSIRAIDYPNLELLVVDDCSTDDSVAAIEAWLTQNSDFPGRLIANATNQGVCRVCNRFITEAHGKYVCLIGSDDIYLPHKLSTQVAMLEAASEKVGVVYSDVAKIDPHGKITVPSVYGTGEVVPFAGDIWLPMLRVNFIPAMTTLIRRSCFDVVGLYDESLAYEDWDMWLRLARKYEFLYQPEVTALYRIHGGSAMHKRRAQVAESSLLLLQKHVGISAEGDEIINEHTAYYAEVLYLLGSPASSEWLARRWKSKRDMRSFALLSLAKLGIPAHTMQRVSSWVKKIRGISS</sequence>
<accession>A0A1M7BG89</accession>
<reference evidence="3" key="1">
    <citation type="submission" date="2016-11" db="EMBL/GenBank/DDBJ databases">
        <authorList>
            <person name="Varghese N."/>
            <person name="Submissions S."/>
        </authorList>
    </citation>
    <scope>NUCLEOTIDE SEQUENCE [LARGE SCALE GENOMIC DNA]</scope>
    <source>
        <strain evidence="3">DSM 18569</strain>
    </source>
</reference>
<dbReference type="STRING" id="1121959.SAMN02746009_02905"/>
<dbReference type="SUPFAM" id="SSF53448">
    <property type="entry name" value="Nucleotide-diphospho-sugar transferases"/>
    <property type="match status" value="1"/>
</dbReference>
<dbReference type="Pfam" id="PF00535">
    <property type="entry name" value="Glycos_transf_2"/>
    <property type="match status" value="1"/>
</dbReference>
<dbReference type="OrthoDB" id="396512at2"/>
<dbReference type="PANTHER" id="PTHR43685:SF2">
    <property type="entry name" value="GLYCOSYLTRANSFERASE 2-LIKE DOMAIN-CONTAINING PROTEIN"/>
    <property type="match status" value="1"/>
</dbReference>
<dbReference type="GO" id="GO:0016740">
    <property type="term" value="F:transferase activity"/>
    <property type="evidence" value="ECO:0007669"/>
    <property type="project" value="UniProtKB-KW"/>
</dbReference>
<keyword evidence="3" id="KW-1185">Reference proteome</keyword>
<dbReference type="AlphaFoldDB" id="A0A1M7BG89"/>
<dbReference type="InterPro" id="IPR050834">
    <property type="entry name" value="Glycosyltransf_2"/>
</dbReference>
<feature type="domain" description="Glycosyltransferase 2-like" evidence="1">
    <location>
        <begin position="17"/>
        <end position="125"/>
    </location>
</feature>
<protein>
    <submittedName>
        <fullName evidence="2">Glycosyl transferase family 2</fullName>
    </submittedName>
</protein>
<dbReference type="Proteomes" id="UP000183947">
    <property type="component" value="Unassembled WGS sequence"/>
</dbReference>
<dbReference type="InterPro" id="IPR029044">
    <property type="entry name" value="Nucleotide-diphossugar_trans"/>
</dbReference>
<organism evidence="2 3">
    <name type="scientific">Hymenobacter psychrotolerans DSM 18569</name>
    <dbReference type="NCBI Taxonomy" id="1121959"/>
    <lineage>
        <taxon>Bacteria</taxon>
        <taxon>Pseudomonadati</taxon>
        <taxon>Bacteroidota</taxon>
        <taxon>Cytophagia</taxon>
        <taxon>Cytophagales</taxon>
        <taxon>Hymenobacteraceae</taxon>
        <taxon>Hymenobacter</taxon>
    </lineage>
</organism>
<evidence type="ECO:0000259" key="1">
    <source>
        <dbReference type="Pfam" id="PF00535"/>
    </source>
</evidence>
<dbReference type="InterPro" id="IPR001173">
    <property type="entry name" value="Glyco_trans_2-like"/>
</dbReference>
<dbReference type="Gene3D" id="3.90.550.10">
    <property type="entry name" value="Spore Coat Polysaccharide Biosynthesis Protein SpsA, Chain A"/>
    <property type="match status" value="1"/>
</dbReference>
<gene>
    <name evidence="2" type="ORF">SAMN02746009_02905</name>
</gene>
<dbReference type="RefSeq" id="WP_073286487.1">
    <property type="nucleotide sequence ID" value="NZ_FRAS01000016.1"/>
</dbReference>
<dbReference type="PANTHER" id="PTHR43685">
    <property type="entry name" value="GLYCOSYLTRANSFERASE"/>
    <property type="match status" value="1"/>
</dbReference>
<evidence type="ECO:0000313" key="2">
    <source>
        <dbReference type="EMBL" id="SHL54000.1"/>
    </source>
</evidence>
<proteinExistence type="predicted"/>
<name>A0A1M7BG89_9BACT</name>
<dbReference type="EMBL" id="FRAS01000016">
    <property type="protein sequence ID" value="SHL54000.1"/>
    <property type="molecule type" value="Genomic_DNA"/>
</dbReference>
<evidence type="ECO:0000313" key="3">
    <source>
        <dbReference type="Proteomes" id="UP000183947"/>
    </source>
</evidence>